<dbReference type="AlphaFoldDB" id="A0AAN6X937"/>
<protein>
    <submittedName>
        <fullName evidence="4">Uncharacterized protein</fullName>
    </submittedName>
</protein>
<proteinExistence type="predicted"/>
<feature type="region of interest" description="Disordered" evidence="1">
    <location>
        <begin position="354"/>
        <end position="382"/>
    </location>
</feature>
<feature type="chain" id="PRO_5042893401" evidence="3">
    <location>
        <begin position="27"/>
        <end position="382"/>
    </location>
</feature>
<keyword evidence="2" id="KW-0472">Membrane</keyword>
<evidence type="ECO:0000313" key="4">
    <source>
        <dbReference type="EMBL" id="KAK4196260.1"/>
    </source>
</evidence>
<keyword evidence="5" id="KW-1185">Reference proteome</keyword>
<gene>
    <name evidence="4" type="ORF">QBC40DRAFT_351918</name>
</gene>
<dbReference type="EMBL" id="MU863989">
    <property type="protein sequence ID" value="KAK4196260.1"/>
    <property type="molecule type" value="Genomic_DNA"/>
</dbReference>
<feature type="compositionally biased region" description="Basic and acidic residues" evidence="1">
    <location>
        <begin position="79"/>
        <end position="89"/>
    </location>
</feature>
<accession>A0AAN6X937</accession>
<feature type="transmembrane region" description="Helical" evidence="2">
    <location>
        <begin position="237"/>
        <end position="262"/>
    </location>
</feature>
<reference evidence="4" key="1">
    <citation type="journal article" date="2023" name="Mol. Phylogenet. Evol.">
        <title>Genome-scale phylogeny and comparative genomics of the fungal order Sordariales.</title>
        <authorList>
            <person name="Hensen N."/>
            <person name="Bonometti L."/>
            <person name="Westerberg I."/>
            <person name="Brannstrom I.O."/>
            <person name="Guillou S."/>
            <person name="Cros-Aarteil S."/>
            <person name="Calhoun S."/>
            <person name="Haridas S."/>
            <person name="Kuo A."/>
            <person name="Mondo S."/>
            <person name="Pangilinan J."/>
            <person name="Riley R."/>
            <person name="LaButti K."/>
            <person name="Andreopoulos B."/>
            <person name="Lipzen A."/>
            <person name="Chen C."/>
            <person name="Yan M."/>
            <person name="Daum C."/>
            <person name="Ng V."/>
            <person name="Clum A."/>
            <person name="Steindorff A."/>
            <person name="Ohm R.A."/>
            <person name="Martin F."/>
            <person name="Silar P."/>
            <person name="Natvig D.O."/>
            <person name="Lalanne C."/>
            <person name="Gautier V."/>
            <person name="Ament-Velasquez S.L."/>
            <person name="Kruys A."/>
            <person name="Hutchinson M.I."/>
            <person name="Powell A.J."/>
            <person name="Barry K."/>
            <person name="Miller A.N."/>
            <person name="Grigoriev I.V."/>
            <person name="Debuchy R."/>
            <person name="Gladieux P."/>
            <person name="Hiltunen Thoren M."/>
            <person name="Johannesson H."/>
        </authorList>
    </citation>
    <scope>NUCLEOTIDE SEQUENCE</scope>
    <source>
        <strain evidence="4">CBS 315.58</strain>
    </source>
</reference>
<dbReference type="Proteomes" id="UP001303160">
    <property type="component" value="Unassembled WGS sequence"/>
</dbReference>
<evidence type="ECO:0000256" key="1">
    <source>
        <dbReference type="SAM" id="MobiDB-lite"/>
    </source>
</evidence>
<feature type="compositionally biased region" description="Basic and acidic residues" evidence="1">
    <location>
        <begin position="372"/>
        <end position="382"/>
    </location>
</feature>
<evidence type="ECO:0000313" key="5">
    <source>
        <dbReference type="Proteomes" id="UP001303160"/>
    </source>
</evidence>
<organism evidence="4 5">
    <name type="scientific">Triangularia verruculosa</name>
    <dbReference type="NCBI Taxonomy" id="2587418"/>
    <lineage>
        <taxon>Eukaryota</taxon>
        <taxon>Fungi</taxon>
        <taxon>Dikarya</taxon>
        <taxon>Ascomycota</taxon>
        <taxon>Pezizomycotina</taxon>
        <taxon>Sordariomycetes</taxon>
        <taxon>Sordariomycetidae</taxon>
        <taxon>Sordariales</taxon>
        <taxon>Podosporaceae</taxon>
        <taxon>Triangularia</taxon>
    </lineage>
</organism>
<feature type="signal peptide" evidence="3">
    <location>
        <begin position="1"/>
        <end position="26"/>
    </location>
</feature>
<sequence length="382" mass="41219">MGLIMSFSFFGVVWFFLLHMLLGVEAHGRVHHGAHGGPYRGPPGAFYGSPNEGHQRGYHPGTLAPGSRWHAAQPTHFHAEAPDWDHGSEESPVPTAPPDSLHRLRDLSQRQNARSTCAYIQGDLNKPVTCNGGLVCSTVHGHVGCCPTTAGCDIATACLDNTAFSRGLCNNLGPFTTCCSNTASAFCNSLTYHDRPYMTMIGCAGSPQQVMIHAVPATSGTAATTSVRRPTRTTTSIGVIIGAAIGAVVFFVLAAALVIFLCKRRKKQQHLREQDQDYYDAIHPRDFALTSPSPGPAVSERSGMQHSAYPFDSARSSMFKPVWGQDMPAPAPPTHNHPLNSPWPLSPYEAESISPGTAPVVQPPVDMHANGKRRDNVYEMRT</sequence>
<keyword evidence="2" id="KW-1133">Transmembrane helix</keyword>
<reference evidence="4" key="2">
    <citation type="submission" date="2023-05" db="EMBL/GenBank/DDBJ databases">
        <authorList>
            <consortium name="Lawrence Berkeley National Laboratory"/>
            <person name="Steindorff A."/>
            <person name="Hensen N."/>
            <person name="Bonometti L."/>
            <person name="Westerberg I."/>
            <person name="Brannstrom I.O."/>
            <person name="Guillou S."/>
            <person name="Cros-Aarteil S."/>
            <person name="Calhoun S."/>
            <person name="Haridas S."/>
            <person name="Kuo A."/>
            <person name="Mondo S."/>
            <person name="Pangilinan J."/>
            <person name="Riley R."/>
            <person name="Labutti K."/>
            <person name="Andreopoulos B."/>
            <person name="Lipzen A."/>
            <person name="Chen C."/>
            <person name="Yanf M."/>
            <person name="Daum C."/>
            <person name="Ng V."/>
            <person name="Clum A."/>
            <person name="Ohm R."/>
            <person name="Martin F."/>
            <person name="Silar P."/>
            <person name="Natvig D."/>
            <person name="Lalanne C."/>
            <person name="Gautier V."/>
            <person name="Ament-Velasquez S.L."/>
            <person name="Kruys A."/>
            <person name="Hutchinson M.I."/>
            <person name="Powell A.J."/>
            <person name="Barry K."/>
            <person name="Miller A.N."/>
            <person name="Grigoriev I.V."/>
            <person name="Debuchy R."/>
            <person name="Gladieux P."/>
            <person name="Thoren M.H."/>
            <person name="Johannesson H."/>
        </authorList>
    </citation>
    <scope>NUCLEOTIDE SEQUENCE</scope>
    <source>
        <strain evidence="4">CBS 315.58</strain>
    </source>
</reference>
<name>A0AAN6X937_9PEZI</name>
<comment type="caution">
    <text evidence="4">The sequence shown here is derived from an EMBL/GenBank/DDBJ whole genome shotgun (WGS) entry which is preliminary data.</text>
</comment>
<feature type="region of interest" description="Disordered" evidence="1">
    <location>
        <begin position="41"/>
        <end position="65"/>
    </location>
</feature>
<feature type="region of interest" description="Disordered" evidence="1">
    <location>
        <begin position="79"/>
        <end position="101"/>
    </location>
</feature>
<dbReference type="CDD" id="cd12087">
    <property type="entry name" value="TM_EGFR-like"/>
    <property type="match status" value="1"/>
</dbReference>
<evidence type="ECO:0000256" key="2">
    <source>
        <dbReference type="SAM" id="Phobius"/>
    </source>
</evidence>
<evidence type="ECO:0000256" key="3">
    <source>
        <dbReference type="SAM" id="SignalP"/>
    </source>
</evidence>
<keyword evidence="2" id="KW-0812">Transmembrane</keyword>
<keyword evidence="3" id="KW-0732">Signal</keyword>